<keyword evidence="2" id="KW-1185">Reference proteome</keyword>
<accession>A0AAV7I4T4</accession>
<evidence type="ECO:0000313" key="1">
    <source>
        <dbReference type="EMBL" id="KAH0540950.1"/>
    </source>
</evidence>
<proteinExistence type="predicted"/>
<gene>
    <name evidence="1" type="ORF">KQX54_020639</name>
</gene>
<comment type="caution">
    <text evidence="1">The sequence shown here is derived from an EMBL/GenBank/DDBJ whole genome shotgun (WGS) entry which is preliminary data.</text>
</comment>
<evidence type="ECO:0000313" key="2">
    <source>
        <dbReference type="Proteomes" id="UP000826195"/>
    </source>
</evidence>
<dbReference type="EMBL" id="JAHXZJ010002609">
    <property type="protein sequence ID" value="KAH0540950.1"/>
    <property type="molecule type" value="Genomic_DNA"/>
</dbReference>
<reference evidence="1 2" key="1">
    <citation type="journal article" date="2021" name="J. Hered.">
        <title>A chromosome-level genome assembly of the parasitoid wasp, Cotesia glomerata (Hymenoptera: Braconidae).</title>
        <authorList>
            <person name="Pinto B.J."/>
            <person name="Weis J.J."/>
            <person name="Gamble T."/>
            <person name="Ode P.J."/>
            <person name="Paul R."/>
            <person name="Zaspel J.M."/>
        </authorList>
    </citation>
    <scope>NUCLEOTIDE SEQUENCE [LARGE SCALE GENOMIC DNA]</scope>
    <source>
        <strain evidence="1">CgM1</strain>
    </source>
</reference>
<dbReference type="AlphaFoldDB" id="A0AAV7I4T4"/>
<protein>
    <submittedName>
        <fullName evidence="1">Uncharacterized protein</fullName>
    </submittedName>
</protein>
<dbReference type="Proteomes" id="UP000826195">
    <property type="component" value="Unassembled WGS sequence"/>
</dbReference>
<name>A0AAV7I4T4_COTGL</name>
<organism evidence="1 2">
    <name type="scientific">Cotesia glomerata</name>
    <name type="common">Lepidopteran parasitic wasp</name>
    <name type="synonym">Apanteles glomeratus</name>
    <dbReference type="NCBI Taxonomy" id="32391"/>
    <lineage>
        <taxon>Eukaryota</taxon>
        <taxon>Metazoa</taxon>
        <taxon>Ecdysozoa</taxon>
        <taxon>Arthropoda</taxon>
        <taxon>Hexapoda</taxon>
        <taxon>Insecta</taxon>
        <taxon>Pterygota</taxon>
        <taxon>Neoptera</taxon>
        <taxon>Endopterygota</taxon>
        <taxon>Hymenoptera</taxon>
        <taxon>Apocrita</taxon>
        <taxon>Ichneumonoidea</taxon>
        <taxon>Braconidae</taxon>
        <taxon>Microgastrinae</taxon>
        <taxon>Cotesia</taxon>
    </lineage>
</organism>
<sequence length="85" mass="9498">MRTPLPTLGSDCGQPLDLYVTNGMSRDFAAHCGHNNAERNNVQSTYAEQHTSNNTMYAQYRGILRYPDIQIDRESGDTINLYGGT</sequence>